<evidence type="ECO:0000256" key="11">
    <source>
        <dbReference type="ARBA" id="ARBA00023004"/>
    </source>
</evidence>
<keyword evidence="9 14" id="KW-0479">Metal-binding</keyword>
<dbReference type="InterPro" id="IPR058240">
    <property type="entry name" value="rSAM_sf"/>
</dbReference>
<dbReference type="PANTHER" id="PTHR30352:SF5">
    <property type="entry name" value="PYRUVATE FORMATE-LYASE 1-ACTIVATING ENZYME"/>
    <property type="match status" value="1"/>
</dbReference>
<evidence type="ECO:0000256" key="1">
    <source>
        <dbReference type="ARBA" id="ARBA00003141"/>
    </source>
</evidence>
<keyword evidence="12 14" id="KW-0411">Iron-sulfur</keyword>
<keyword evidence="8 14" id="KW-0949">S-adenosyl-L-methionine</keyword>
<evidence type="ECO:0000256" key="14">
    <source>
        <dbReference type="RuleBase" id="RU362053"/>
    </source>
</evidence>
<evidence type="ECO:0000256" key="12">
    <source>
        <dbReference type="ARBA" id="ARBA00023014"/>
    </source>
</evidence>
<evidence type="ECO:0000256" key="7">
    <source>
        <dbReference type="ARBA" id="ARBA00022490"/>
    </source>
</evidence>
<evidence type="ECO:0000256" key="9">
    <source>
        <dbReference type="ARBA" id="ARBA00022723"/>
    </source>
</evidence>
<dbReference type="GO" id="GO:0046872">
    <property type="term" value="F:metal ion binding"/>
    <property type="evidence" value="ECO:0007669"/>
    <property type="project" value="UniProtKB-UniRule"/>
</dbReference>
<evidence type="ECO:0000256" key="8">
    <source>
        <dbReference type="ARBA" id="ARBA00022691"/>
    </source>
</evidence>
<comment type="caution">
    <text evidence="16">The sequence shown here is derived from an EMBL/GenBank/DDBJ whole genome shotgun (WGS) entry which is preliminary data.</text>
</comment>
<evidence type="ECO:0000256" key="13">
    <source>
        <dbReference type="ARBA" id="ARBA00047533"/>
    </source>
</evidence>
<dbReference type="SFLD" id="SFLDF00278">
    <property type="entry name" value="pyruvate_formate-lyase_activas"/>
    <property type="match status" value="1"/>
</dbReference>
<comment type="cofactor">
    <cofactor evidence="14">
        <name>[4Fe-4S] cluster</name>
        <dbReference type="ChEBI" id="CHEBI:49883"/>
    </cofactor>
    <text evidence="14">Binds 1 [4Fe-4S] cluster. The cluster is coordinated with 3 cysteines and an exchangeable S-adenosyl-L-methionine.</text>
</comment>
<dbReference type="InterPro" id="IPR007197">
    <property type="entry name" value="rSAM"/>
</dbReference>
<dbReference type="NCBIfam" id="TIGR02493">
    <property type="entry name" value="PFLA"/>
    <property type="match status" value="1"/>
</dbReference>
<keyword evidence="6 14" id="KW-0004">4Fe-4S</keyword>
<dbReference type="SFLD" id="SFLDG01066">
    <property type="entry name" value="organic_radical-activating_enz"/>
    <property type="match status" value="1"/>
</dbReference>
<evidence type="ECO:0000313" key="17">
    <source>
        <dbReference type="Proteomes" id="UP000624041"/>
    </source>
</evidence>
<dbReference type="InterPro" id="IPR012838">
    <property type="entry name" value="PFL1_activating"/>
</dbReference>
<dbReference type="Pfam" id="PF04055">
    <property type="entry name" value="Radical_SAM"/>
    <property type="match status" value="1"/>
</dbReference>
<dbReference type="InterPro" id="IPR034465">
    <property type="entry name" value="Pyruvate_for-lyase_activase"/>
</dbReference>
<reference evidence="16" key="2">
    <citation type="submission" date="2020-09" db="EMBL/GenBank/DDBJ databases">
        <authorList>
            <person name="Sun Q."/>
            <person name="Ohkuma M."/>
        </authorList>
    </citation>
    <scope>NUCLEOTIDE SEQUENCE</scope>
    <source>
        <strain evidence="16">JCM 17251</strain>
    </source>
</reference>
<evidence type="ECO:0000313" key="16">
    <source>
        <dbReference type="EMBL" id="GGN51717.1"/>
    </source>
</evidence>
<dbReference type="PROSITE" id="PS01087">
    <property type="entry name" value="RADICAL_ACTIVATING"/>
    <property type="match status" value="1"/>
</dbReference>
<dbReference type="Proteomes" id="UP000624041">
    <property type="component" value="Unassembled WGS sequence"/>
</dbReference>
<evidence type="ECO:0000259" key="15">
    <source>
        <dbReference type="PROSITE" id="PS51918"/>
    </source>
</evidence>
<dbReference type="SFLD" id="SFLDS00029">
    <property type="entry name" value="Radical_SAM"/>
    <property type="match status" value="1"/>
</dbReference>
<dbReference type="InterPro" id="IPR001989">
    <property type="entry name" value="Radical_activat_CS"/>
</dbReference>
<dbReference type="RefSeq" id="WP_188855994.1">
    <property type="nucleotide sequence ID" value="NZ_BMOS01000003.1"/>
</dbReference>
<dbReference type="PANTHER" id="PTHR30352">
    <property type="entry name" value="PYRUVATE FORMATE-LYASE-ACTIVATING ENZYME"/>
    <property type="match status" value="1"/>
</dbReference>
<dbReference type="PROSITE" id="PS51918">
    <property type="entry name" value="RADICAL_SAM"/>
    <property type="match status" value="1"/>
</dbReference>
<dbReference type="EMBL" id="BMOS01000003">
    <property type="protein sequence ID" value="GGN51717.1"/>
    <property type="molecule type" value="Genomic_DNA"/>
</dbReference>
<organism evidence="16 17">
    <name type="scientific">Oceanobacillus indicireducens</name>
    <dbReference type="NCBI Taxonomy" id="1004261"/>
    <lineage>
        <taxon>Bacteria</taxon>
        <taxon>Bacillati</taxon>
        <taxon>Bacillota</taxon>
        <taxon>Bacilli</taxon>
        <taxon>Bacillales</taxon>
        <taxon>Bacillaceae</taxon>
        <taxon>Oceanobacillus</taxon>
    </lineage>
</organism>
<dbReference type="InterPro" id="IPR013785">
    <property type="entry name" value="Aldolase_TIM"/>
</dbReference>
<keyword evidence="7 14" id="KW-0963">Cytoplasm</keyword>
<keyword evidence="11 14" id="KW-0408">Iron</keyword>
<dbReference type="SFLD" id="SFLDG01118">
    <property type="entry name" value="activating_enzymes__group_2"/>
    <property type="match status" value="1"/>
</dbReference>
<evidence type="ECO:0000256" key="6">
    <source>
        <dbReference type="ARBA" id="ARBA00022485"/>
    </source>
</evidence>
<dbReference type="Gene3D" id="3.20.20.70">
    <property type="entry name" value="Aldolase class I"/>
    <property type="match status" value="1"/>
</dbReference>
<evidence type="ECO:0000256" key="5">
    <source>
        <dbReference type="ARBA" id="ARBA00021356"/>
    </source>
</evidence>
<evidence type="ECO:0000256" key="4">
    <source>
        <dbReference type="ARBA" id="ARBA00012303"/>
    </source>
</evidence>
<dbReference type="GO" id="GO:0043365">
    <property type="term" value="F:[formate-C-acetyltransferase]-activating enzyme activity"/>
    <property type="evidence" value="ECO:0007669"/>
    <property type="project" value="UniProtKB-UniRule"/>
</dbReference>
<dbReference type="GO" id="GO:0051539">
    <property type="term" value="F:4 iron, 4 sulfur cluster binding"/>
    <property type="evidence" value="ECO:0007669"/>
    <property type="project" value="UniProtKB-UniRule"/>
</dbReference>
<evidence type="ECO:0000256" key="2">
    <source>
        <dbReference type="ARBA" id="ARBA00004496"/>
    </source>
</evidence>
<accession>A0A917XSD4</accession>
<dbReference type="SUPFAM" id="SSF102114">
    <property type="entry name" value="Radical SAM enzymes"/>
    <property type="match status" value="1"/>
</dbReference>
<protein>
    <recommendedName>
        <fullName evidence="5 14">Pyruvate formate-lyase-activating enzyme</fullName>
        <ecNumber evidence="4 14">1.97.1.4</ecNumber>
    </recommendedName>
</protein>
<dbReference type="GO" id="GO:0005737">
    <property type="term" value="C:cytoplasm"/>
    <property type="evidence" value="ECO:0007669"/>
    <property type="project" value="UniProtKB-SubCell"/>
</dbReference>
<reference evidence="16" key="1">
    <citation type="journal article" date="2014" name="Int. J. Syst. Evol. Microbiol.">
        <title>Complete genome sequence of Corynebacterium casei LMG S-19264T (=DSM 44701T), isolated from a smear-ripened cheese.</title>
        <authorList>
            <consortium name="US DOE Joint Genome Institute (JGI-PGF)"/>
            <person name="Walter F."/>
            <person name="Albersmeier A."/>
            <person name="Kalinowski J."/>
            <person name="Ruckert C."/>
        </authorList>
    </citation>
    <scope>NUCLEOTIDE SEQUENCE</scope>
    <source>
        <strain evidence="16">JCM 17251</strain>
    </source>
</reference>
<proteinExistence type="inferred from homology"/>
<comment type="catalytic activity">
    <reaction evidence="13 14">
        <text>glycyl-[formate C-acetyltransferase] + reduced [flavodoxin] + S-adenosyl-L-methionine = glycin-2-yl radical-[formate C-acetyltransferase] + semiquinone [flavodoxin] + 5'-deoxyadenosine + L-methionine + H(+)</text>
        <dbReference type="Rhea" id="RHEA:19225"/>
        <dbReference type="Rhea" id="RHEA-COMP:10622"/>
        <dbReference type="Rhea" id="RHEA-COMP:12190"/>
        <dbReference type="Rhea" id="RHEA-COMP:12191"/>
        <dbReference type="Rhea" id="RHEA-COMP:14480"/>
        <dbReference type="ChEBI" id="CHEBI:15378"/>
        <dbReference type="ChEBI" id="CHEBI:17319"/>
        <dbReference type="ChEBI" id="CHEBI:29947"/>
        <dbReference type="ChEBI" id="CHEBI:32722"/>
        <dbReference type="ChEBI" id="CHEBI:57618"/>
        <dbReference type="ChEBI" id="CHEBI:57844"/>
        <dbReference type="ChEBI" id="CHEBI:59789"/>
        <dbReference type="ChEBI" id="CHEBI:140311"/>
        <dbReference type="EC" id="1.97.1.4"/>
    </reaction>
</comment>
<evidence type="ECO:0000256" key="10">
    <source>
        <dbReference type="ARBA" id="ARBA00023002"/>
    </source>
</evidence>
<comment type="similarity">
    <text evidence="3 14">Belongs to the organic radical-activating enzymes family.</text>
</comment>
<dbReference type="InterPro" id="IPR040074">
    <property type="entry name" value="BssD/PflA/YjjW"/>
</dbReference>
<evidence type="ECO:0000256" key="3">
    <source>
        <dbReference type="ARBA" id="ARBA00009777"/>
    </source>
</evidence>
<comment type="function">
    <text evidence="1 14">Activation of pyruvate formate-lyase under anaerobic conditions by generation of an organic free radical, using S-adenosylmethionine and reduced flavodoxin as cosubstrates to produce 5'-deoxy-adenosine.</text>
</comment>
<keyword evidence="16" id="KW-0670">Pyruvate</keyword>
<keyword evidence="10 14" id="KW-0560">Oxidoreductase</keyword>
<dbReference type="AlphaFoldDB" id="A0A917XSD4"/>
<dbReference type="InterPro" id="IPR034457">
    <property type="entry name" value="Organic_radical-activating"/>
</dbReference>
<name>A0A917XSD4_9BACI</name>
<dbReference type="EC" id="1.97.1.4" evidence="4 14"/>
<comment type="subcellular location">
    <subcellularLocation>
        <location evidence="2 14">Cytoplasm</location>
    </subcellularLocation>
</comment>
<keyword evidence="17" id="KW-1185">Reference proteome</keyword>
<sequence>MQGRIHSVETFGTVDGPGLRYIIFTQGCPLRCQFCHNPDTWKMSDGKMMTVQELVDDILDYLPFFQASGGGVTVSGGEPLLQCKFLIHLFKELKKYGIHTTIDTSGGLFSSSPHYLETLDELLELTDLVLLDLKQINAEKHKTLTGLSNEHILAFANHLKEKDVPVWVRHVLVPERSDFDEDLHALRSFIDTLPNVEKIEVLPYHKLGVYKYEALGMDYPLEGIEPPTEERVRNAEMILGC</sequence>
<feature type="domain" description="Radical SAM core" evidence="15">
    <location>
        <begin position="14"/>
        <end position="241"/>
    </location>
</feature>
<gene>
    <name evidence="16" type="primary">pflA</name>
    <name evidence="16" type="ORF">GCM10007971_06490</name>
</gene>